<proteinExistence type="predicted"/>
<dbReference type="EMBL" id="OZ035835">
    <property type="protein sequence ID" value="CAL1576732.1"/>
    <property type="molecule type" value="Genomic_DNA"/>
</dbReference>
<reference evidence="2 3" key="1">
    <citation type="submission" date="2024-04" db="EMBL/GenBank/DDBJ databases">
        <authorList>
            <person name="Waldvogel A.-M."/>
            <person name="Schoenle A."/>
        </authorList>
    </citation>
    <scope>NUCLEOTIDE SEQUENCE [LARGE SCALE GENOMIC DNA]</scope>
</reference>
<dbReference type="Proteomes" id="UP001497482">
    <property type="component" value="Chromosome 13"/>
</dbReference>
<dbReference type="AlphaFoldDB" id="A0AAV2JM44"/>
<evidence type="ECO:0000256" key="1">
    <source>
        <dbReference type="SAM" id="MobiDB-lite"/>
    </source>
</evidence>
<keyword evidence="3" id="KW-1185">Reference proteome</keyword>
<feature type="region of interest" description="Disordered" evidence="1">
    <location>
        <begin position="1"/>
        <end position="47"/>
    </location>
</feature>
<gene>
    <name evidence="2" type="ORF">KC01_LOCUS8141</name>
</gene>
<evidence type="ECO:0000313" key="3">
    <source>
        <dbReference type="Proteomes" id="UP001497482"/>
    </source>
</evidence>
<name>A0AAV2JM44_KNICA</name>
<feature type="compositionally biased region" description="Pro residues" evidence="1">
    <location>
        <begin position="17"/>
        <end position="41"/>
    </location>
</feature>
<sequence length="106" mass="11867">MGAPRGMLGGGHQFYPQPLPHLPRLPPLLQPPPFPRHPNNPPGLQHDHWYNSLRGSLPSVFSASPVQDSAPYWSQREVQQISHREETLKKLQTGLRSKQVSGPNPD</sequence>
<protein>
    <submittedName>
        <fullName evidence="2">Uncharacterized protein</fullName>
    </submittedName>
</protein>
<accession>A0AAV2JM44</accession>
<organism evidence="2 3">
    <name type="scientific">Knipowitschia caucasica</name>
    <name type="common">Caucasian dwarf goby</name>
    <name type="synonym">Pomatoschistus caucasicus</name>
    <dbReference type="NCBI Taxonomy" id="637954"/>
    <lineage>
        <taxon>Eukaryota</taxon>
        <taxon>Metazoa</taxon>
        <taxon>Chordata</taxon>
        <taxon>Craniata</taxon>
        <taxon>Vertebrata</taxon>
        <taxon>Euteleostomi</taxon>
        <taxon>Actinopterygii</taxon>
        <taxon>Neopterygii</taxon>
        <taxon>Teleostei</taxon>
        <taxon>Neoteleostei</taxon>
        <taxon>Acanthomorphata</taxon>
        <taxon>Gobiaria</taxon>
        <taxon>Gobiiformes</taxon>
        <taxon>Gobioidei</taxon>
        <taxon>Gobiidae</taxon>
        <taxon>Gobiinae</taxon>
        <taxon>Knipowitschia</taxon>
    </lineage>
</organism>
<evidence type="ECO:0000313" key="2">
    <source>
        <dbReference type="EMBL" id="CAL1576732.1"/>
    </source>
</evidence>